<evidence type="ECO:0000313" key="2">
    <source>
        <dbReference type="EMBL" id="KIK58753.1"/>
    </source>
</evidence>
<dbReference type="HOGENOM" id="CLU_054237_0_0_1"/>
<sequence>MLTEKPGQRCNLLSLPLEVKFQVISYLNPEDIFRLSNTCHIMRYALFSTVFRRVVIRPIIDNEVMSRAQSSKSRNALYRTLNKDGYVPENILPVVRECIIREWRGLLLKAHAIDALLTAYTNSLRRMDNIITSLTLINITLTPSLLLNIQKLSYVRSLTLISCDFGQVTTRHVRDFLTPLNLEKFELFGASWVGTSTKNAQGIRAAFLSSMENIVELKHDQLWLTKFLSSSSITPPLQVLNIHLGLFHTSLHEAFSFINRIPTLVSVTIEEDNPYHEPIYLHPVTERISLSSLPRLHRLICPPRFISALIGPHTISQLSFTITPLKDYSSMTSAIWPLSETLLGSDGWSKLNRYQSVQVLHLPVGFAFGITDTDGIGLSQLKELTVDAYSLAWPETEFSAEELHSFALTFSTPSLRYLRFINMPFTKPARKDTLVEIQSKYFTGLDRFSFWLSGGDRWDLKKDPVDRSWKLYDPAGCE</sequence>
<dbReference type="CDD" id="cd09917">
    <property type="entry name" value="F-box_SF"/>
    <property type="match status" value="1"/>
</dbReference>
<accession>A0A0D0CSR5</accession>
<dbReference type="AlphaFoldDB" id="A0A0D0CSR5"/>
<keyword evidence="3" id="KW-1185">Reference proteome</keyword>
<dbReference type="InterPro" id="IPR036047">
    <property type="entry name" value="F-box-like_dom_sf"/>
</dbReference>
<dbReference type="Pfam" id="PF12937">
    <property type="entry name" value="F-box-like"/>
    <property type="match status" value="1"/>
</dbReference>
<protein>
    <recommendedName>
        <fullName evidence="1">F-box domain-containing protein</fullName>
    </recommendedName>
</protein>
<feature type="domain" description="F-box" evidence="1">
    <location>
        <begin position="9"/>
        <end position="54"/>
    </location>
</feature>
<reference evidence="2 3" key="1">
    <citation type="submission" date="2014-04" db="EMBL/GenBank/DDBJ databases">
        <title>Evolutionary Origins and Diversification of the Mycorrhizal Mutualists.</title>
        <authorList>
            <consortium name="DOE Joint Genome Institute"/>
            <consortium name="Mycorrhizal Genomics Consortium"/>
            <person name="Kohler A."/>
            <person name="Kuo A."/>
            <person name="Nagy L.G."/>
            <person name="Floudas D."/>
            <person name="Copeland A."/>
            <person name="Barry K.W."/>
            <person name="Cichocki N."/>
            <person name="Veneault-Fourrey C."/>
            <person name="LaButti K."/>
            <person name="Lindquist E.A."/>
            <person name="Lipzen A."/>
            <person name="Lundell T."/>
            <person name="Morin E."/>
            <person name="Murat C."/>
            <person name="Riley R."/>
            <person name="Ohm R."/>
            <person name="Sun H."/>
            <person name="Tunlid A."/>
            <person name="Henrissat B."/>
            <person name="Grigoriev I.V."/>
            <person name="Hibbett D.S."/>
            <person name="Martin F."/>
        </authorList>
    </citation>
    <scope>NUCLEOTIDE SEQUENCE [LARGE SCALE GENOMIC DNA]</scope>
    <source>
        <strain evidence="2 3">FD-317 M1</strain>
    </source>
</reference>
<dbReference type="OrthoDB" id="3642468at2759"/>
<dbReference type="InterPro" id="IPR001810">
    <property type="entry name" value="F-box_dom"/>
</dbReference>
<dbReference type="SMART" id="SM00256">
    <property type="entry name" value="FBOX"/>
    <property type="match status" value="1"/>
</dbReference>
<dbReference type="SUPFAM" id="SSF81383">
    <property type="entry name" value="F-box domain"/>
    <property type="match status" value="1"/>
</dbReference>
<dbReference type="EMBL" id="KN834783">
    <property type="protein sequence ID" value="KIK58753.1"/>
    <property type="molecule type" value="Genomic_DNA"/>
</dbReference>
<dbReference type="Proteomes" id="UP000053593">
    <property type="component" value="Unassembled WGS sequence"/>
</dbReference>
<proteinExistence type="predicted"/>
<evidence type="ECO:0000313" key="3">
    <source>
        <dbReference type="Proteomes" id="UP000053593"/>
    </source>
</evidence>
<organism evidence="2 3">
    <name type="scientific">Collybiopsis luxurians FD-317 M1</name>
    <dbReference type="NCBI Taxonomy" id="944289"/>
    <lineage>
        <taxon>Eukaryota</taxon>
        <taxon>Fungi</taxon>
        <taxon>Dikarya</taxon>
        <taxon>Basidiomycota</taxon>
        <taxon>Agaricomycotina</taxon>
        <taxon>Agaricomycetes</taxon>
        <taxon>Agaricomycetidae</taxon>
        <taxon>Agaricales</taxon>
        <taxon>Marasmiineae</taxon>
        <taxon>Omphalotaceae</taxon>
        <taxon>Collybiopsis</taxon>
        <taxon>Collybiopsis luxurians</taxon>
    </lineage>
</organism>
<name>A0A0D0CSR5_9AGAR</name>
<dbReference type="PROSITE" id="PS50181">
    <property type="entry name" value="FBOX"/>
    <property type="match status" value="1"/>
</dbReference>
<gene>
    <name evidence="2" type="ORF">GYMLUDRAFT_245838</name>
</gene>
<evidence type="ECO:0000259" key="1">
    <source>
        <dbReference type="PROSITE" id="PS50181"/>
    </source>
</evidence>